<name>A0A7G5H746_9BACT</name>
<accession>A0A7G5H746</accession>
<evidence type="ECO:0000313" key="1">
    <source>
        <dbReference type="EMBL" id="QMW06938.1"/>
    </source>
</evidence>
<sequence length="356" mass="39982">MYSLIFFVCGLLLNCRQSEKTSIEIQWSDKRATGISIPKPLLQSVPVDSLGQLLVVRLAGKTTAIAGAISQRNEAVIFEPLIPFTRGLHYTVWLRNNQLGELAIPTLASDDKPELLAIYPTQDSLPDNLLKIYLKFSRPMREGQSLNYVSLIKNKTDTLSGVFLDLQPELWNADRTMLTLWLDPGRIKRDLQPNKRLGTPLQAGEYYQLIISPSWPDQQGATLAKSITKSFQTISRDSVSPAPTRWTISPPKSGSVQPLEVAFGETLDYSLLSETMHVFTPTGQLVAGSWQIGNEEKMGLFTPDVPCQTGEYRIRIEGRLEDLAGNNLNRLFDRDITRKELSKKSQSFAELRFVVR</sequence>
<reference evidence="1 2" key="1">
    <citation type="submission" date="2020-07" db="EMBL/GenBank/DDBJ databases">
        <title>Spirosoma foliorum sp. nov., isolated from the leaves on the Nejang mountain Korea, Republic of.</title>
        <authorList>
            <person name="Ho H."/>
            <person name="Lee Y.-J."/>
            <person name="Nurcahyanto D.-A."/>
            <person name="Kim S.-G."/>
        </authorList>
    </citation>
    <scope>NUCLEOTIDE SEQUENCE [LARGE SCALE GENOMIC DNA]</scope>
    <source>
        <strain evidence="1 2">PL0136</strain>
    </source>
</reference>
<evidence type="ECO:0000313" key="2">
    <source>
        <dbReference type="Proteomes" id="UP000515369"/>
    </source>
</evidence>
<proteinExistence type="predicted"/>
<protein>
    <recommendedName>
        <fullName evidence="3">SbsA Ig-like domain-containing protein</fullName>
    </recommendedName>
</protein>
<dbReference type="AlphaFoldDB" id="A0A7G5H746"/>
<keyword evidence="2" id="KW-1185">Reference proteome</keyword>
<dbReference type="EMBL" id="CP059732">
    <property type="protein sequence ID" value="QMW06938.1"/>
    <property type="molecule type" value="Genomic_DNA"/>
</dbReference>
<evidence type="ECO:0008006" key="3">
    <source>
        <dbReference type="Google" id="ProtNLM"/>
    </source>
</evidence>
<organism evidence="1 2">
    <name type="scientific">Spirosoma foliorum</name>
    <dbReference type="NCBI Taxonomy" id="2710596"/>
    <lineage>
        <taxon>Bacteria</taxon>
        <taxon>Pseudomonadati</taxon>
        <taxon>Bacteroidota</taxon>
        <taxon>Cytophagia</taxon>
        <taxon>Cytophagales</taxon>
        <taxon>Cytophagaceae</taxon>
        <taxon>Spirosoma</taxon>
    </lineage>
</organism>
<gene>
    <name evidence="1" type="ORF">H3H32_13375</name>
</gene>
<dbReference type="KEGG" id="sfol:H3H32_13375"/>
<dbReference type="Proteomes" id="UP000515369">
    <property type="component" value="Chromosome"/>
</dbReference>